<dbReference type="SUPFAM" id="SSF160240">
    <property type="entry name" value="Cation efflux protein cytoplasmic domain-like"/>
    <property type="match status" value="1"/>
</dbReference>
<dbReference type="EMBL" id="MGAC01000037">
    <property type="protein sequence ID" value="OGK37559.1"/>
    <property type="molecule type" value="Genomic_DNA"/>
</dbReference>
<dbReference type="Pfam" id="PF16916">
    <property type="entry name" value="ZT_dimer"/>
    <property type="match status" value="1"/>
</dbReference>
<sequence length="300" mass="32685">MTSQSLTKYAKLSIAAAIVTISLKLLAYFLTGSIGLLSDALESFVNLAAAFFALFALKIAEKPPDEEHMYGHSKAEYFSSVFEGVLIVLAAVSITYAAIERIINPQVVQQAFLGITISLIAAVVNLCVALYLLQMGKKHRSITLVADGQHLLTDVWTSVGVIVGIGLVAFTHIQLLDPVIAILVAINIIFTGFQLIKESALGFMDRAISQPEKKIIEDILNSYQSIGLQYHGLLTRQAGTRRFVSVHILVPGSWTVQKGHDMLEKIEGALREAISQLTVTTHLEPLEDPKSMEDVGIDRA</sequence>
<evidence type="ECO:0000256" key="2">
    <source>
        <dbReference type="ARBA" id="ARBA00008114"/>
    </source>
</evidence>
<feature type="transmembrane region" description="Helical" evidence="7">
    <location>
        <begin position="81"/>
        <end position="99"/>
    </location>
</feature>
<organism evidence="10 11">
    <name type="scientific">Candidatus Roizmanbacteria bacterium RIFCSPHIGHO2_12_FULL_41_11</name>
    <dbReference type="NCBI Taxonomy" id="1802052"/>
    <lineage>
        <taxon>Bacteria</taxon>
        <taxon>Candidatus Roizmaniibacteriota</taxon>
    </lineage>
</organism>
<dbReference type="Pfam" id="PF01545">
    <property type="entry name" value="Cation_efflux"/>
    <property type="match status" value="1"/>
</dbReference>
<dbReference type="InterPro" id="IPR036837">
    <property type="entry name" value="Cation_efflux_CTD_sf"/>
</dbReference>
<dbReference type="AlphaFoldDB" id="A0A1F7I2H5"/>
<protein>
    <submittedName>
        <fullName evidence="10">Transporter</fullName>
    </submittedName>
</protein>
<name>A0A1F7I2H5_9BACT</name>
<evidence type="ECO:0000256" key="4">
    <source>
        <dbReference type="ARBA" id="ARBA00022692"/>
    </source>
</evidence>
<reference evidence="10 11" key="1">
    <citation type="journal article" date="2016" name="Nat. Commun.">
        <title>Thousands of microbial genomes shed light on interconnected biogeochemical processes in an aquifer system.</title>
        <authorList>
            <person name="Anantharaman K."/>
            <person name="Brown C.T."/>
            <person name="Hug L.A."/>
            <person name="Sharon I."/>
            <person name="Castelle C.J."/>
            <person name="Probst A.J."/>
            <person name="Thomas B.C."/>
            <person name="Singh A."/>
            <person name="Wilkins M.J."/>
            <person name="Karaoz U."/>
            <person name="Brodie E.L."/>
            <person name="Williams K.H."/>
            <person name="Hubbard S.S."/>
            <person name="Banfield J.F."/>
        </authorList>
    </citation>
    <scope>NUCLEOTIDE SEQUENCE [LARGE SCALE GENOMIC DNA]</scope>
</reference>
<dbReference type="GO" id="GO:0015341">
    <property type="term" value="F:zinc efflux antiporter activity"/>
    <property type="evidence" value="ECO:0007669"/>
    <property type="project" value="TreeGrafter"/>
</dbReference>
<keyword evidence="6 7" id="KW-0472">Membrane</keyword>
<gene>
    <name evidence="10" type="ORF">A3F03_01330</name>
</gene>
<evidence type="ECO:0000256" key="1">
    <source>
        <dbReference type="ARBA" id="ARBA00004141"/>
    </source>
</evidence>
<dbReference type="InterPro" id="IPR050291">
    <property type="entry name" value="CDF_Transporter"/>
</dbReference>
<dbReference type="SUPFAM" id="SSF161111">
    <property type="entry name" value="Cation efflux protein transmembrane domain-like"/>
    <property type="match status" value="1"/>
</dbReference>
<dbReference type="PANTHER" id="PTHR43840">
    <property type="entry name" value="MITOCHONDRIAL METAL TRANSPORTER 1-RELATED"/>
    <property type="match status" value="1"/>
</dbReference>
<evidence type="ECO:0000256" key="7">
    <source>
        <dbReference type="SAM" id="Phobius"/>
    </source>
</evidence>
<keyword evidence="3" id="KW-0813">Transport</keyword>
<dbReference type="GO" id="GO:0005886">
    <property type="term" value="C:plasma membrane"/>
    <property type="evidence" value="ECO:0007669"/>
    <property type="project" value="TreeGrafter"/>
</dbReference>
<comment type="subcellular location">
    <subcellularLocation>
        <location evidence="1">Membrane</location>
        <topology evidence="1">Multi-pass membrane protein</topology>
    </subcellularLocation>
</comment>
<evidence type="ECO:0000259" key="8">
    <source>
        <dbReference type="Pfam" id="PF01545"/>
    </source>
</evidence>
<feature type="domain" description="Cation efflux protein cytoplasmic" evidence="9">
    <location>
        <begin position="212"/>
        <end position="285"/>
    </location>
</feature>
<dbReference type="GO" id="GO:0006882">
    <property type="term" value="P:intracellular zinc ion homeostasis"/>
    <property type="evidence" value="ECO:0007669"/>
    <property type="project" value="TreeGrafter"/>
</dbReference>
<dbReference type="Proteomes" id="UP000176803">
    <property type="component" value="Unassembled WGS sequence"/>
</dbReference>
<feature type="transmembrane region" description="Helical" evidence="7">
    <location>
        <begin position="154"/>
        <end position="173"/>
    </location>
</feature>
<dbReference type="GO" id="GO:0015093">
    <property type="term" value="F:ferrous iron transmembrane transporter activity"/>
    <property type="evidence" value="ECO:0007669"/>
    <property type="project" value="TreeGrafter"/>
</dbReference>
<comment type="caution">
    <text evidence="10">The sequence shown here is derived from an EMBL/GenBank/DDBJ whole genome shotgun (WGS) entry which is preliminary data.</text>
</comment>
<evidence type="ECO:0000313" key="11">
    <source>
        <dbReference type="Proteomes" id="UP000176803"/>
    </source>
</evidence>
<keyword evidence="5 7" id="KW-1133">Transmembrane helix</keyword>
<accession>A0A1F7I2H5</accession>
<dbReference type="PANTHER" id="PTHR43840:SF15">
    <property type="entry name" value="MITOCHONDRIAL METAL TRANSPORTER 1-RELATED"/>
    <property type="match status" value="1"/>
</dbReference>
<dbReference type="InterPro" id="IPR058533">
    <property type="entry name" value="Cation_efflux_TM"/>
</dbReference>
<feature type="transmembrane region" description="Helical" evidence="7">
    <location>
        <begin position="111"/>
        <end position="133"/>
    </location>
</feature>
<dbReference type="Gene3D" id="3.30.70.1350">
    <property type="entry name" value="Cation efflux protein, cytoplasmic domain"/>
    <property type="match status" value="1"/>
</dbReference>
<feature type="transmembrane region" description="Helical" evidence="7">
    <location>
        <begin position="12"/>
        <end position="31"/>
    </location>
</feature>
<feature type="transmembrane region" description="Helical" evidence="7">
    <location>
        <begin position="179"/>
        <end position="196"/>
    </location>
</feature>
<evidence type="ECO:0000313" key="10">
    <source>
        <dbReference type="EMBL" id="OGK37559.1"/>
    </source>
</evidence>
<evidence type="ECO:0000256" key="5">
    <source>
        <dbReference type="ARBA" id="ARBA00022989"/>
    </source>
</evidence>
<dbReference type="Gene3D" id="1.20.1510.10">
    <property type="entry name" value="Cation efflux protein transmembrane domain"/>
    <property type="match status" value="1"/>
</dbReference>
<proteinExistence type="inferred from homology"/>
<evidence type="ECO:0000256" key="6">
    <source>
        <dbReference type="ARBA" id="ARBA00023136"/>
    </source>
</evidence>
<dbReference type="InterPro" id="IPR002524">
    <property type="entry name" value="Cation_efflux"/>
</dbReference>
<dbReference type="InterPro" id="IPR027470">
    <property type="entry name" value="Cation_efflux_CTD"/>
</dbReference>
<keyword evidence="4 7" id="KW-0812">Transmembrane</keyword>
<dbReference type="NCBIfam" id="TIGR01297">
    <property type="entry name" value="CDF"/>
    <property type="match status" value="1"/>
</dbReference>
<comment type="similarity">
    <text evidence="2">Belongs to the cation diffusion facilitator (CDF) transporter (TC 2.A.4) family.</text>
</comment>
<evidence type="ECO:0000259" key="9">
    <source>
        <dbReference type="Pfam" id="PF16916"/>
    </source>
</evidence>
<evidence type="ECO:0000256" key="3">
    <source>
        <dbReference type="ARBA" id="ARBA00022448"/>
    </source>
</evidence>
<dbReference type="GO" id="GO:0015086">
    <property type="term" value="F:cadmium ion transmembrane transporter activity"/>
    <property type="evidence" value="ECO:0007669"/>
    <property type="project" value="TreeGrafter"/>
</dbReference>
<feature type="domain" description="Cation efflux protein transmembrane" evidence="8">
    <location>
        <begin position="11"/>
        <end position="201"/>
    </location>
</feature>
<dbReference type="InterPro" id="IPR027469">
    <property type="entry name" value="Cation_efflux_TMD_sf"/>
</dbReference>